<dbReference type="AlphaFoldDB" id="N8R243"/>
<sequence>MKNLENLFKELDNLQKVSLNLKETDARLTIKGNNLDQVTVNIFRNIFILFKELAQNNFISDLIIRAGEENINFDDKYLNTEQYLTFSWRLILAKKNLADLLKARNDEKTILFYDKHSMMEWISLIDPCSPSEDFSNAITIRVRGEMARFGNSLLWILPIGEINATTNSSLDDLPDDERVQALIHVMTVNKTIRISPRTFTLTWGNLNHELAKPFIKLGILILSSCLVQELKCENDSYKVTLRGVKRQELFLFDDSDTFSVDLLNNLIKAVIWVYEERSETRLKLIMDRLSMDIDPSNSLIKGMNLFLDEALQQAKDSYTFVILERKDAYHKEMRDLLKDMKSQADMYAAKVRDLVSSLTRDILGILIFVALSFISKFDTNNLTKLINSIELATFLKFLSGYLILSCTLQLISHYRDANLSYDESKQWLGILQNYTSKHDNKEKFIEPINRRRNTLFIAMFLCGLIYMLLAITIWNLPTIIHYLIAP</sequence>
<evidence type="ECO:0000256" key="1">
    <source>
        <dbReference type="SAM" id="Phobius"/>
    </source>
</evidence>
<feature type="transmembrane region" description="Helical" evidence="1">
    <location>
        <begin position="455"/>
        <end position="484"/>
    </location>
</feature>
<organism evidence="2 3">
    <name type="scientific">Acinetobacter seifertii</name>
    <dbReference type="NCBI Taxonomy" id="1530123"/>
    <lineage>
        <taxon>Bacteria</taxon>
        <taxon>Pseudomonadati</taxon>
        <taxon>Pseudomonadota</taxon>
        <taxon>Gammaproteobacteria</taxon>
        <taxon>Moraxellales</taxon>
        <taxon>Moraxellaceae</taxon>
        <taxon>Acinetobacter</taxon>
        <taxon>Acinetobacter calcoaceticus/baumannii complex</taxon>
    </lineage>
</organism>
<gene>
    <name evidence="2" type="ORF">F985_00217</name>
</gene>
<dbReference type="HOGENOM" id="CLU_560993_0_0_6"/>
<dbReference type="RefSeq" id="WP_004705022.1">
    <property type="nucleotide sequence ID" value="NZ_KB851203.1"/>
</dbReference>
<dbReference type="Proteomes" id="UP000013065">
    <property type="component" value="Unassembled WGS sequence"/>
</dbReference>
<comment type="caution">
    <text evidence="2">The sequence shown here is derived from an EMBL/GenBank/DDBJ whole genome shotgun (WGS) entry which is preliminary data.</text>
</comment>
<keyword evidence="1" id="KW-1133">Transmembrane helix</keyword>
<proteinExistence type="predicted"/>
<evidence type="ECO:0000313" key="2">
    <source>
        <dbReference type="EMBL" id="ENU45021.1"/>
    </source>
</evidence>
<dbReference type="PATRIC" id="fig|520709.3.peg.217"/>
<protein>
    <submittedName>
        <fullName evidence="2">Uncharacterized protein</fullName>
    </submittedName>
</protein>
<reference evidence="3" key="1">
    <citation type="submission" date="2013-02" db="EMBL/GenBank/DDBJ databases">
        <title>The Genome Sequence of Acinetobacter sp. NIPH 973.</title>
        <authorList>
            <consortium name="The Broad Institute Genome Sequencing Platform"/>
            <consortium name="The Broad Institute Genome Sequencing Center for Infectious Disease"/>
            <person name="Cerqueira G."/>
            <person name="Feldgarden M."/>
            <person name="Courvalin P."/>
            <person name="Perichon B."/>
            <person name="Grillot-Courvalin C."/>
            <person name="Clermont D."/>
            <person name="Rocha E."/>
            <person name="Yoon E.-J."/>
            <person name="Nemec A."/>
            <person name="Walker B."/>
            <person name="Young S.K."/>
            <person name="Zeng Q."/>
            <person name="Gargeya S."/>
            <person name="Fitzgerald M."/>
            <person name="Haas B."/>
            <person name="Abouelleil A."/>
            <person name="Alvarado L."/>
            <person name="Arachchi H.M."/>
            <person name="Berlin A.M."/>
            <person name="Chapman S.B."/>
            <person name="Dewar J."/>
            <person name="Goldberg J."/>
            <person name="Griggs A."/>
            <person name="Gujja S."/>
            <person name="Hansen M."/>
            <person name="Howarth C."/>
            <person name="Imamovic A."/>
            <person name="Larimer J."/>
            <person name="McCowan C."/>
            <person name="Murphy C."/>
            <person name="Neiman D."/>
            <person name="Pearson M."/>
            <person name="Priest M."/>
            <person name="Roberts A."/>
            <person name="Saif S."/>
            <person name="Shea T."/>
            <person name="Sisk P."/>
            <person name="Sykes S."/>
            <person name="Wortman J."/>
            <person name="Nusbaum C."/>
            <person name="Birren B."/>
        </authorList>
    </citation>
    <scope>NUCLEOTIDE SEQUENCE [LARGE SCALE GENOMIC DNA]</scope>
    <source>
        <strain evidence="3">NIPH 973</strain>
    </source>
</reference>
<dbReference type="EMBL" id="APOO01000002">
    <property type="protein sequence ID" value="ENU45021.1"/>
    <property type="molecule type" value="Genomic_DNA"/>
</dbReference>
<keyword evidence="1" id="KW-0472">Membrane</keyword>
<evidence type="ECO:0000313" key="3">
    <source>
        <dbReference type="Proteomes" id="UP000013065"/>
    </source>
</evidence>
<dbReference type="OrthoDB" id="1489175at2"/>
<keyword evidence="1" id="KW-0812">Transmembrane</keyword>
<reference evidence="2 3" key="2">
    <citation type="journal article" date="2015" name="Int. J. Syst. Evol. Microbiol.">
        <title>Acinetobacter seifertii sp. nov., a member of the Acinetobacter calcoaceticus-Acinetobacter baumannii complex isolated from human clinical specimens.</title>
        <authorList>
            <person name="Nemec A."/>
            <person name="Krizova L."/>
            <person name="Maixnerova M."/>
            <person name="Sedo O."/>
            <person name="Brisse S."/>
            <person name="Higgins P.G."/>
        </authorList>
    </citation>
    <scope>NUCLEOTIDE SEQUENCE [LARGE SCALE GENOMIC DNA]</scope>
    <source>
        <strain evidence="2 3">NIPH 973</strain>
    </source>
</reference>
<name>N8R243_9GAMM</name>
<accession>N8R243</accession>